<name>A0ACA9MMC1_9GLOM</name>
<dbReference type="Proteomes" id="UP000789525">
    <property type="component" value="Unassembled WGS sequence"/>
</dbReference>
<organism evidence="1 2">
    <name type="scientific">Acaulospora colombiana</name>
    <dbReference type="NCBI Taxonomy" id="27376"/>
    <lineage>
        <taxon>Eukaryota</taxon>
        <taxon>Fungi</taxon>
        <taxon>Fungi incertae sedis</taxon>
        <taxon>Mucoromycota</taxon>
        <taxon>Glomeromycotina</taxon>
        <taxon>Glomeromycetes</taxon>
        <taxon>Diversisporales</taxon>
        <taxon>Acaulosporaceae</taxon>
        <taxon>Acaulospora</taxon>
    </lineage>
</organism>
<gene>
    <name evidence="1" type="ORF">ACOLOM_LOCUS6691</name>
</gene>
<reference evidence="1" key="1">
    <citation type="submission" date="2021-06" db="EMBL/GenBank/DDBJ databases">
        <authorList>
            <person name="Kallberg Y."/>
            <person name="Tangrot J."/>
            <person name="Rosling A."/>
        </authorList>
    </citation>
    <scope>NUCLEOTIDE SEQUENCE</scope>
    <source>
        <strain evidence="1">CL356</strain>
    </source>
</reference>
<sequence>MTSASSKEEILNFLGPTSSYERRKRGRRHDFMKDRKVVPGIPPELEKRPEYKIRLPRFKIPTELRKIIGMPLEDALASKEFSIQMDSGSGYKKFFSALLFAEECQIMEDIKLYDKEGVKMERNGSYFILDVPGLAEKRPSVIIGDHVLVMKHEEAEKKAYQGFVHHVEESSVTLKFAKSFNKVHSKNAKFNVRFTFNRISVRRMHHALESSKTIRRLFPSNQASHNCQPEIRRTMNNLVFIDQSIAQNHHQKRAVAAIKLGFYHPAPFIVFGPPGTGKSVTIVEAIKQLLDDKKEARILVCAPSNSAADGLLLKLRTTMSPDKLARINSISRDLRNFDKEFLEYCKPLAVMDHQVTVSTCITAGAIYALKGEKKYSHIFVDEAGQALEPEVVTALQNASEETRIILAGDPKQLGPIIHSSIARNRSLGTSLIERLVNMDNSPYSFDENFIHGVKLLKNYRSHPAILDFPNREFYEADLEACGDNKVTYSLIKSNILPMKGYPVTFVGVNGKDRREGRSPSWFNAHEAATVLEIVQDLVEKDNVEVNEIGIVTPYCKQVEKIRRLMEKENYEGIDVGTVENFQGRERRVIIISTVRSSTTNIGHDKKFHLGFLNEQKRFCVAVTRARALLAVVGNPNLLFQDECWKKWLQEVRNNGGCKGIPLPEVIEENTE</sequence>
<protein>
    <submittedName>
        <fullName evidence="1">12594_t:CDS:1</fullName>
    </submittedName>
</protein>
<evidence type="ECO:0000313" key="1">
    <source>
        <dbReference type="EMBL" id="CAG8601345.1"/>
    </source>
</evidence>
<proteinExistence type="predicted"/>
<accession>A0ACA9MMC1</accession>
<comment type="caution">
    <text evidence="1">The sequence shown here is derived from an EMBL/GenBank/DDBJ whole genome shotgun (WGS) entry which is preliminary data.</text>
</comment>
<keyword evidence="2" id="KW-1185">Reference proteome</keyword>
<dbReference type="EMBL" id="CAJVPT010014066">
    <property type="protein sequence ID" value="CAG8601345.1"/>
    <property type="molecule type" value="Genomic_DNA"/>
</dbReference>
<evidence type="ECO:0000313" key="2">
    <source>
        <dbReference type="Proteomes" id="UP000789525"/>
    </source>
</evidence>